<dbReference type="EMBL" id="VSRR010022200">
    <property type="protein sequence ID" value="MPC64512.1"/>
    <property type="molecule type" value="Genomic_DNA"/>
</dbReference>
<name>A0A5B7H0C6_PORTR</name>
<organism evidence="1 2">
    <name type="scientific">Portunus trituberculatus</name>
    <name type="common">Swimming crab</name>
    <name type="synonym">Neptunus trituberculatus</name>
    <dbReference type="NCBI Taxonomy" id="210409"/>
    <lineage>
        <taxon>Eukaryota</taxon>
        <taxon>Metazoa</taxon>
        <taxon>Ecdysozoa</taxon>
        <taxon>Arthropoda</taxon>
        <taxon>Crustacea</taxon>
        <taxon>Multicrustacea</taxon>
        <taxon>Malacostraca</taxon>
        <taxon>Eumalacostraca</taxon>
        <taxon>Eucarida</taxon>
        <taxon>Decapoda</taxon>
        <taxon>Pleocyemata</taxon>
        <taxon>Brachyura</taxon>
        <taxon>Eubrachyura</taxon>
        <taxon>Portunoidea</taxon>
        <taxon>Portunidae</taxon>
        <taxon>Portuninae</taxon>
        <taxon>Portunus</taxon>
    </lineage>
</organism>
<keyword evidence="2" id="KW-1185">Reference proteome</keyword>
<gene>
    <name evidence="1" type="ORF">E2C01_058629</name>
</gene>
<protein>
    <submittedName>
        <fullName evidence="1">Uncharacterized protein</fullName>
    </submittedName>
</protein>
<dbReference type="Proteomes" id="UP000324222">
    <property type="component" value="Unassembled WGS sequence"/>
</dbReference>
<dbReference type="AlphaFoldDB" id="A0A5B7H0C6"/>
<evidence type="ECO:0000313" key="1">
    <source>
        <dbReference type="EMBL" id="MPC64512.1"/>
    </source>
</evidence>
<sequence length="80" mass="8838">MVSYITRVSGADVTKDRFSPPTSQAALSFPSWPSHPSWHFLLVPLPIQLFSGSVGDAARGGECPQPTRLLEQRRENLTPF</sequence>
<proteinExistence type="predicted"/>
<comment type="caution">
    <text evidence="1">The sequence shown here is derived from an EMBL/GenBank/DDBJ whole genome shotgun (WGS) entry which is preliminary data.</text>
</comment>
<evidence type="ECO:0000313" key="2">
    <source>
        <dbReference type="Proteomes" id="UP000324222"/>
    </source>
</evidence>
<reference evidence="1 2" key="1">
    <citation type="submission" date="2019-05" db="EMBL/GenBank/DDBJ databases">
        <title>Another draft genome of Portunus trituberculatus and its Hox gene families provides insights of decapod evolution.</title>
        <authorList>
            <person name="Jeong J.-H."/>
            <person name="Song I."/>
            <person name="Kim S."/>
            <person name="Choi T."/>
            <person name="Kim D."/>
            <person name="Ryu S."/>
            <person name="Kim W."/>
        </authorList>
    </citation>
    <scope>NUCLEOTIDE SEQUENCE [LARGE SCALE GENOMIC DNA]</scope>
    <source>
        <tissue evidence="1">Muscle</tissue>
    </source>
</reference>
<accession>A0A5B7H0C6</accession>